<dbReference type="EMBL" id="AWWV01016494">
    <property type="protein sequence ID" value="OMO49405.1"/>
    <property type="molecule type" value="Genomic_DNA"/>
</dbReference>
<keyword evidence="4" id="KW-1185">Reference proteome</keyword>
<evidence type="ECO:0000256" key="1">
    <source>
        <dbReference type="SAM" id="MobiDB-lite"/>
    </source>
</evidence>
<dbReference type="Proteomes" id="UP000188268">
    <property type="component" value="Unassembled WGS sequence"/>
</dbReference>
<gene>
    <name evidence="3" type="ORF">CCACVL1_31025</name>
</gene>
<feature type="region of interest" description="Disordered" evidence="1">
    <location>
        <begin position="497"/>
        <end position="534"/>
    </location>
</feature>
<accession>A0A1R3FUG0</accession>
<dbReference type="InterPro" id="IPR044824">
    <property type="entry name" value="MAIN-like"/>
</dbReference>
<proteinExistence type="predicted"/>
<dbReference type="PANTHER" id="PTHR46033">
    <property type="entry name" value="PROTEIN MAIN-LIKE 2"/>
    <property type="match status" value="1"/>
</dbReference>
<organism evidence="3 4">
    <name type="scientific">Corchorus capsularis</name>
    <name type="common">Jute</name>
    <dbReference type="NCBI Taxonomy" id="210143"/>
    <lineage>
        <taxon>Eukaryota</taxon>
        <taxon>Viridiplantae</taxon>
        <taxon>Streptophyta</taxon>
        <taxon>Embryophyta</taxon>
        <taxon>Tracheophyta</taxon>
        <taxon>Spermatophyta</taxon>
        <taxon>Magnoliopsida</taxon>
        <taxon>eudicotyledons</taxon>
        <taxon>Gunneridae</taxon>
        <taxon>Pentapetalae</taxon>
        <taxon>rosids</taxon>
        <taxon>malvids</taxon>
        <taxon>Malvales</taxon>
        <taxon>Malvaceae</taxon>
        <taxon>Grewioideae</taxon>
        <taxon>Apeibeae</taxon>
        <taxon>Corchorus</taxon>
    </lineage>
</organism>
<dbReference type="PANTHER" id="PTHR46033:SF65">
    <property type="entry name" value="AMINOTRANSFERASE-LIKE PLANT MOBILE DOMAIN-CONTAINING PROTEIN"/>
    <property type="match status" value="1"/>
</dbReference>
<dbReference type="Pfam" id="PF10536">
    <property type="entry name" value="PMD"/>
    <property type="match status" value="1"/>
</dbReference>
<protein>
    <recommendedName>
        <fullName evidence="2">Aminotransferase-like plant mobile domain-containing protein</fullName>
    </recommendedName>
</protein>
<dbReference type="AlphaFoldDB" id="A0A1R3FUG0"/>
<sequence length="546" mass="62096">MILTFMNDTNIYESMSDTDKKEVAYLLIELDKVASSASPELLVWCRHCLQMKKSTFVLAWGSLTFECHPDGRVMNYFVAMAVKIAKGSSFPLAQFFIGNLYHCLDLLVNDEMEGCNSKVVYSTLNVYFLQMFLWERFPRYADKGVSLSALRSRFDGCSEKFLNYGPSEFPTVCNWFGKNFTGKKAFRGVMDMEEEFCWGPYNKVRSGNVKFVRVLALPSLAEGKCEEKEIPAAAMDNFTTCFVANGLRYWSFVKHCFCTILYQPQRVRRQFGLDQRIPFSIATEMPWDRCILRFTKKTAIKIFSEGRLCIVGKSLLPSMTSSMVRYWSTCMRYLNEGPTASLVSAGALFFSGRFQELNKYPYAFAFTESSFIFRTRPMPIDESKKRDEAHELATDVAPKGALRRTNRIKRDKEINNTEIMDMTESVPENTQESKEFVENEDSSQAINVPIRRDLSKKLFLTKTKTKVDIDQFVNAGETSIPEEQVNVKPLFNAGKTPSAEEQVTAGHPLDADKTPSVEEQVSARHPLDAGETPFAKEQVAAMLVNP</sequence>
<evidence type="ECO:0000313" key="3">
    <source>
        <dbReference type="EMBL" id="OMO49405.1"/>
    </source>
</evidence>
<feature type="compositionally biased region" description="Basic and acidic residues" evidence="1">
    <location>
        <begin position="509"/>
        <end position="528"/>
    </location>
</feature>
<evidence type="ECO:0000259" key="2">
    <source>
        <dbReference type="Pfam" id="PF10536"/>
    </source>
</evidence>
<dbReference type="Gramene" id="OMO49405">
    <property type="protein sequence ID" value="OMO49405"/>
    <property type="gene ID" value="CCACVL1_31025"/>
</dbReference>
<reference evidence="3 4" key="1">
    <citation type="submission" date="2013-09" db="EMBL/GenBank/DDBJ databases">
        <title>Corchorus capsularis genome sequencing.</title>
        <authorList>
            <person name="Alam M."/>
            <person name="Haque M.S."/>
            <person name="Islam M.S."/>
            <person name="Emdad E.M."/>
            <person name="Islam M.M."/>
            <person name="Ahmed B."/>
            <person name="Halim A."/>
            <person name="Hossen Q.M.M."/>
            <person name="Hossain M.Z."/>
            <person name="Ahmed R."/>
            <person name="Khan M.M."/>
            <person name="Islam R."/>
            <person name="Rashid M.M."/>
            <person name="Khan S.A."/>
            <person name="Rahman M.S."/>
            <person name="Alam M."/>
        </authorList>
    </citation>
    <scope>NUCLEOTIDE SEQUENCE [LARGE SCALE GENOMIC DNA]</scope>
    <source>
        <strain evidence="4">cv. CVL-1</strain>
        <tissue evidence="3">Whole seedling</tissue>
    </source>
</reference>
<dbReference type="STRING" id="210143.A0A1R3FUG0"/>
<evidence type="ECO:0000313" key="4">
    <source>
        <dbReference type="Proteomes" id="UP000188268"/>
    </source>
</evidence>
<name>A0A1R3FUG0_COCAP</name>
<dbReference type="InterPro" id="IPR019557">
    <property type="entry name" value="AminoTfrase-like_pln_mobile"/>
</dbReference>
<comment type="caution">
    <text evidence="3">The sequence shown here is derived from an EMBL/GenBank/DDBJ whole genome shotgun (WGS) entry which is preliminary data.</text>
</comment>
<dbReference type="GO" id="GO:0010073">
    <property type="term" value="P:meristem maintenance"/>
    <property type="evidence" value="ECO:0007669"/>
    <property type="project" value="InterPro"/>
</dbReference>
<feature type="domain" description="Aminotransferase-like plant mobile" evidence="2">
    <location>
        <begin position="38"/>
        <end position="281"/>
    </location>
</feature>
<dbReference type="OrthoDB" id="1194658at2759"/>